<dbReference type="InterPro" id="IPR041657">
    <property type="entry name" value="HTH_17"/>
</dbReference>
<proteinExistence type="predicted"/>
<feature type="coiled-coil region" evidence="1">
    <location>
        <begin position="5"/>
        <end position="39"/>
    </location>
</feature>
<dbReference type="EMBL" id="BAIR01000014">
    <property type="protein sequence ID" value="GAE18867.1"/>
    <property type="molecule type" value="Genomic_DNA"/>
</dbReference>
<accession>W4PGF7</accession>
<dbReference type="STRING" id="1121100.GCA_000428105_00632"/>
<name>W4PGF7_9BACE</name>
<dbReference type="NCBIfam" id="TIGR01764">
    <property type="entry name" value="excise"/>
    <property type="match status" value="1"/>
</dbReference>
<gene>
    <name evidence="3" type="ORF">JCM6294_1825</name>
</gene>
<feature type="domain" description="Helix-turn-helix" evidence="2">
    <location>
        <begin position="62"/>
        <end position="111"/>
    </location>
</feature>
<dbReference type="InterPro" id="IPR010093">
    <property type="entry name" value="SinI_DNA-bd"/>
</dbReference>
<evidence type="ECO:0000259" key="2">
    <source>
        <dbReference type="Pfam" id="PF12728"/>
    </source>
</evidence>
<evidence type="ECO:0000313" key="3">
    <source>
        <dbReference type="EMBL" id="GAE18867.1"/>
    </source>
</evidence>
<dbReference type="AlphaFoldDB" id="W4PGF7"/>
<evidence type="ECO:0000256" key="1">
    <source>
        <dbReference type="SAM" id="Coils"/>
    </source>
</evidence>
<keyword evidence="1" id="KW-0175">Coiled coil</keyword>
<protein>
    <submittedName>
        <fullName evidence="3">Putative excisionase</fullName>
    </submittedName>
</protein>
<organism evidence="3 4">
    <name type="scientific">Bacteroides pyogenes DSM 20611 = JCM 6294</name>
    <dbReference type="NCBI Taxonomy" id="1121100"/>
    <lineage>
        <taxon>Bacteria</taxon>
        <taxon>Pseudomonadati</taxon>
        <taxon>Bacteroidota</taxon>
        <taxon>Bacteroidia</taxon>
        <taxon>Bacteroidales</taxon>
        <taxon>Bacteroidaceae</taxon>
        <taxon>Bacteroides</taxon>
    </lineage>
</organism>
<comment type="caution">
    <text evidence="3">The sequence shown here is derived from an EMBL/GenBank/DDBJ whole genome shotgun (WGS) entry which is preliminary data.</text>
</comment>
<evidence type="ECO:0000313" key="4">
    <source>
        <dbReference type="Proteomes" id="UP000018842"/>
    </source>
</evidence>
<reference evidence="4" key="1">
    <citation type="journal article" date="2014" name="Genome">
        <title>Draft Genome Sequences of Three Strains of Bacteroides pyogenes Isolated from a Cat and Swine.</title>
        <authorList>
            <person name="Sakamoto M."/>
            <person name="Oshima K."/>
            <person name="Suda W."/>
            <person name="Kitamura K."/>
            <person name="Iida T."/>
            <person name="Hattori M."/>
            <person name="Ohkuma M."/>
        </authorList>
    </citation>
    <scope>NUCLEOTIDE SEQUENCE [LARGE SCALE GENOMIC DNA]</scope>
    <source>
        <strain evidence="4">JCM 6294</strain>
    </source>
</reference>
<dbReference type="Proteomes" id="UP000018842">
    <property type="component" value="Unassembled WGS sequence"/>
</dbReference>
<sequence length="142" mass="16507">MAPSIVSLKTIKEMAKKDIEQLSRRIEFLEMQIKELKTVDPGVVNEKLKSLEDAIYTTKEILNMKDVCQYLDISKSLLYKLTCSGEIPHFKPRGKMIFFEKKELIAWIKRNKVNDQELSNLSVNMESIESSKDEEAVKEEQH</sequence>
<dbReference type="eggNOG" id="COG3311">
    <property type="taxonomic scope" value="Bacteria"/>
</dbReference>
<dbReference type="GO" id="GO:0003677">
    <property type="term" value="F:DNA binding"/>
    <property type="evidence" value="ECO:0007669"/>
    <property type="project" value="InterPro"/>
</dbReference>
<dbReference type="Pfam" id="PF12728">
    <property type="entry name" value="HTH_17"/>
    <property type="match status" value="1"/>
</dbReference>